<dbReference type="InterPro" id="IPR001811">
    <property type="entry name" value="Chemokine_IL8-like_dom"/>
</dbReference>
<protein>
    <recommendedName>
        <fullName evidence="5">Chemokine interleukin-8-like domain-containing protein</fullName>
    </recommendedName>
</protein>
<evidence type="ECO:0000256" key="3">
    <source>
        <dbReference type="ARBA" id="ARBA00022729"/>
    </source>
</evidence>
<feature type="domain" description="Chemokine interleukin-8-like" evidence="5">
    <location>
        <begin position="117"/>
        <end position="174"/>
    </location>
</feature>
<dbReference type="Ensembl" id="ENSCCRT00010046890.1">
    <property type="protein sequence ID" value="ENSCCRP00010042779.1"/>
    <property type="gene ID" value="ENSCCRG00010018164.1"/>
</dbReference>
<keyword evidence="3" id="KW-0732">Signal</keyword>
<keyword evidence="4" id="KW-1015">Disulfide bond</keyword>
<sequence>MFSLLAKSMQTSIANVILCVGFEEEEGGCSTFPYQTTVSIKHHVRKKKKNKQTKKKTHLRMWCRLGLSQTSATAGYQSLKISFRSETMRASSLCLVFGLVLLMARTSEAQPHASVVPKRCCFNFIDFQIPNKKIVSALKTSSRCPSPGIVVTTTKKELCVKPDKAWIKTYMKNHAS</sequence>
<dbReference type="InterPro" id="IPR036048">
    <property type="entry name" value="Interleukin_8-like_sf"/>
</dbReference>
<dbReference type="GO" id="GO:0008009">
    <property type="term" value="F:chemokine activity"/>
    <property type="evidence" value="ECO:0007669"/>
    <property type="project" value="InterPro"/>
</dbReference>
<dbReference type="InterPro" id="IPR039809">
    <property type="entry name" value="Chemokine_b/g/d"/>
</dbReference>
<evidence type="ECO:0000313" key="7">
    <source>
        <dbReference type="Proteomes" id="UP000694427"/>
    </source>
</evidence>
<reference evidence="6" key="2">
    <citation type="submission" date="2025-09" db="UniProtKB">
        <authorList>
            <consortium name="Ensembl"/>
        </authorList>
    </citation>
    <scope>IDENTIFICATION</scope>
</reference>
<dbReference type="GO" id="GO:0005615">
    <property type="term" value="C:extracellular space"/>
    <property type="evidence" value="ECO:0007669"/>
    <property type="project" value="UniProtKB-KW"/>
</dbReference>
<reference evidence="6" key="1">
    <citation type="submission" date="2025-08" db="UniProtKB">
        <authorList>
            <consortium name="Ensembl"/>
        </authorList>
    </citation>
    <scope>IDENTIFICATION</scope>
</reference>
<dbReference type="Gene3D" id="2.40.50.40">
    <property type="match status" value="1"/>
</dbReference>
<organism evidence="6 7">
    <name type="scientific">Cyprinus carpio</name>
    <name type="common">Common carp</name>
    <dbReference type="NCBI Taxonomy" id="7962"/>
    <lineage>
        <taxon>Eukaryota</taxon>
        <taxon>Metazoa</taxon>
        <taxon>Chordata</taxon>
        <taxon>Craniata</taxon>
        <taxon>Vertebrata</taxon>
        <taxon>Euteleostomi</taxon>
        <taxon>Actinopterygii</taxon>
        <taxon>Neopterygii</taxon>
        <taxon>Teleostei</taxon>
        <taxon>Ostariophysi</taxon>
        <taxon>Cypriniformes</taxon>
        <taxon>Cyprinidae</taxon>
        <taxon>Cyprininae</taxon>
        <taxon>Cyprinus</taxon>
    </lineage>
</organism>
<dbReference type="SUPFAM" id="SSF54117">
    <property type="entry name" value="Interleukin 8-like chemokines"/>
    <property type="match status" value="1"/>
</dbReference>
<dbReference type="PANTHER" id="PTHR12015:SF193">
    <property type="entry name" value="STROMAL CELL-DERIVED FACTOR 1"/>
    <property type="match status" value="1"/>
</dbReference>
<evidence type="ECO:0000256" key="2">
    <source>
        <dbReference type="ARBA" id="ARBA00022514"/>
    </source>
</evidence>
<dbReference type="GO" id="GO:0006955">
    <property type="term" value="P:immune response"/>
    <property type="evidence" value="ECO:0007669"/>
    <property type="project" value="InterPro"/>
</dbReference>
<dbReference type="AlphaFoldDB" id="A0A8C1K6C0"/>
<keyword evidence="1" id="KW-0145">Chemotaxis</keyword>
<keyword evidence="7" id="KW-1185">Reference proteome</keyword>
<dbReference type="PANTHER" id="PTHR12015">
    <property type="entry name" value="SMALL INDUCIBLE CYTOKINE A"/>
    <property type="match status" value="1"/>
</dbReference>
<dbReference type="SMART" id="SM00199">
    <property type="entry name" value="SCY"/>
    <property type="match status" value="1"/>
</dbReference>
<dbReference type="Proteomes" id="UP000694427">
    <property type="component" value="Unplaced"/>
</dbReference>
<proteinExistence type="predicted"/>
<evidence type="ECO:0000256" key="4">
    <source>
        <dbReference type="ARBA" id="ARBA00023157"/>
    </source>
</evidence>
<accession>A0A8C1K6C0</accession>
<evidence type="ECO:0000259" key="5">
    <source>
        <dbReference type="SMART" id="SM00199"/>
    </source>
</evidence>
<dbReference type="Pfam" id="PF00048">
    <property type="entry name" value="IL8"/>
    <property type="match status" value="1"/>
</dbReference>
<keyword evidence="2" id="KW-0202">Cytokine</keyword>
<name>A0A8C1K6C0_CYPCA</name>
<evidence type="ECO:0000256" key="1">
    <source>
        <dbReference type="ARBA" id="ARBA00022500"/>
    </source>
</evidence>
<evidence type="ECO:0000313" key="6">
    <source>
        <dbReference type="Ensembl" id="ENSCCRP00010042779.1"/>
    </source>
</evidence>